<proteinExistence type="predicted"/>
<dbReference type="AlphaFoldDB" id="A0A1V2VUH3"/>
<evidence type="ECO:0000313" key="1">
    <source>
        <dbReference type="EMBL" id="ONU76377.1"/>
    </source>
</evidence>
<gene>
    <name evidence="1" type="ORF">A8E72_34250</name>
</gene>
<sequence length="499" mass="57280">MKPFESAFYPRFCWRHYAAHPRLLYAAPRQRDRDNREIMSISEIFRVVGTDITESGQVPVSALRKPKILSIGGCVTEVLAGRMNRLADVTHLWRVTVPCLMSKKVEGRTYFESDDHQLSERINFELTKQALRKLKTGGYEFLIFDPTSDFNNDYYEKDGCIISDMETIGLAPNWKWPDGFVDAGWVKISPGSYHYLEIYFHYLKELIALAEEIGLPLVIMKRRTCVNKITHDGMTGLGDPTSTEINWWVDLLWKKIDSLLGRLNVLDLNGRFAVTSFDVPFGEGKFHPIDEFYDYAAYKLMGLMRLGDDLISEVMFNVYRDRASRRLAIHSERDGLVRERDELVRGRGDLIHERDVLTHERDALRFALENLTAERDCILARETENARIASENHSRELTALSAARDAALAESVANAQARDNLQRSYDELSHQHGELCAQQSRLFNDLRLEGGPMALREVLPLARAWRPVIRCIGKIKRSFRRLVGHSSNDPAHRSELHGQ</sequence>
<protein>
    <recommendedName>
        <fullName evidence="3">Lipopolysaccharide biosynthesis protein-like protein</fullName>
    </recommendedName>
</protein>
<name>A0A1V2VUH3_9BURK</name>
<dbReference type="OrthoDB" id="9034344at2"/>
<organism evidence="1 2">
    <name type="scientific">Burkholderia cenocepacia</name>
    <dbReference type="NCBI Taxonomy" id="95486"/>
    <lineage>
        <taxon>Bacteria</taxon>
        <taxon>Pseudomonadati</taxon>
        <taxon>Pseudomonadota</taxon>
        <taxon>Betaproteobacteria</taxon>
        <taxon>Burkholderiales</taxon>
        <taxon>Burkholderiaceae</taxon>
        <taxon>Burkholderia</taxon>
        <taxon>Burkholderia cepacia complex</taxon>
    </lineage>
</organism>
<accession>A0A1V2VUH3</accession>
<dbReference type="Proteomes" id="UP000188543">
    <property type="component" value="Unassembled WGS sequence"/>
</dbReference>
<comment type="caution">
    <text evidence="1">The sequence shown here is derived from an EMBL/GenBank/DDBJ whole genome shotgun (WGS) entry which is preliminary data.</text>
</comment>
<evidence type="ECO:0008006" key="3">
    <source>
        <dbReference type="Google" id="ProtNLM"/>
    </source>
</evidence>
<reference evidence="1 2" key="1">
    <citation type="submission" date="2016-08" db="EMBL/GenBank/DDBJ databases">
        <authorList>
            <person name="Seilhamer J.J."/>
        </authorList>
    </citation>
    <scope>NUCLEOTIDE SEQUENCE [LARGE SCALE GENOMIC DNA]</scope>
    <source>
        <strain evidence="1 2">VC14762</strain>
    </source>
</reference>
<evidence type="ECO:0000313" key="2">
    <source>
        <dbReference type="Proteomes" id="UP000188543"/>
    </source>
</evidence>
<dbReference type="EMBL" id="MUTJ01000100">
    <property type="protein sequence ID" value="ONU76377.1"/>
    <property type="molecule type" value="Genomic_DNA"/>
</dbReference>